<dbReference type="OrthoDB" id="417618at2"/>
<dbReference type="AlphaFoldDB" id="A0A0F5YAP7"/>
<proteinExistence type="predicted"/>
<sequence length="136" mass="14402">MSMSGAGLTASGAGISMSGYGMGLTMSGIGMSGVGMAASIPPVRPRKFWLVADAELIIYGATEPDAVVTIGGRPIKLNSDGTFRIQVSFPDGMIDYPIMAVASDGEQTRSIHMSFNRETPERRTNTKEEAVLEWIG</sequence>
<dbReference type="Proteomes" id="UP000033607">
    <property type="component" value="Unassembled WGS sequence"/>
</dbReference>
<organism evidence="1 2">
    <name type="scientific">Limnoraphis robusta CS-951</name>
    <dbReference type="NCBI Taxonomy" id="1637645"/>
    <lineage>
        <taxon>Bacteria</taxon>
        <taxon>Bacillati</taxon>
        <taxon>Cyanobacteriota</taxon>
        <taxon>Cyanophyceae</taxon>
        <taxon>Oscillatoriophycideae</taxon>
        <taxon>Oscillatoriales</taxon>
        <taxon>Sirenicapillariaceae</taxon>
        <taxon>Limnoraphis</taxon>
    </lineage>
</organism>
<dbReference type="PATRIC" id="fig|1637645.4.peg.4565"/>
<accession>A0A0F5YAP7</accession>
<dbReference type="Gene3D" id="2.60.40.10">
    <property type="entry name" value="Immunoglobulins"/>
    <property type="match status" value="1"/>
</dbReference>
<dbReference type="InterPro" id="IPR013783">
    <property type="entry name" value="Ig-like_fold"/>
</dbReference>
<evidence type="ECO:0000313" key="2">
    <source>
        <dbReference type="Proteomes" id="UP000033607"/>
    </source>
</evidence>
<dbReference type="EMBL" id="LATL02000231">
    <property type="protein sequence ID" value="KKD35290.1"/>
    <property type="molecule type" value="Genomic_DNA"/>
</dbReference>
<reference evidence="1 2" key="1">
    <citation type="submission" date="2015-06" db="EMBL/GenBank/DDBJ databases">
        <title>Draft genome assembly of filamentous brackish cyanobacterium Limnoraphis robusta strain CS-951.</title>
        <authorList>
            <person name="Willis A."/>
            <person name="Parks M."/>
            <person name="Burford M.A."/>
        </authorList>
    </citation>
    <scope>NUCLEOTIDE SEQUENCE [LARGE SCALE GENOMIC DNA]</scope>
    <source>
        <strain evidence="1 2">CS-951</strain>
    </source>
</reference>
<gene>
    <name evidence="1" type="ORF">WN50_26140</name>
</gene>
<evidence type="ECO:0000313" key="1">
    <source>
        <dbReference type="EMBL" id="KKD35290.1"/>
    </source>
</evidence>
<protein>
    <submittedName>
        <fullName evidence="1">Rho termination factor</fullName>
    </submittedName>
</protein>
<name>A0A0F5YAP7_9CYAN</name>
<comment type="caution">
    <text evidence="1">The sequence shown here is derived from an EMBL/GenBank/DDBJ whole genome shotgun (WGS) entry which is preliminary data.</text>
</comment>